<dbReference type="AlphaFoldDB" id="A0A5P6NZH3"/>
<evidence type="ECO:0008006" key="3">
    <source>
        <dbReference type="Google" id="ProtNLM"/>
    </source>
</evidence>
<reference evidence="2" key="1">
    <citation type="submission" date="2019-10" db="EMBL/GenBank/DDBJ databases">
        <title>Complete Genome Sequence of Bradyrhizobium betae type strain PL7HG1T.</title>
        <authorList>
            <person name="Bromfield E.S.P."/>
            <person name="Cloutier S."/>
        </authorList>
    </citation>
    <scope>NUCLEOTIDE SEQUENCE [LARGE SCALE GENOMIC DNA]</scope>
    <source>
        <strain evidence="2">PL7HG1</strain>
    </source>
</reference>
<dbReference type="EMBL" id="CP044543">
    <property type="protein sequence ID" value="QFI71194.1"/>
    <property type="molecule type" value="Genomic_DNA"/>
</dbReference>
<organism evidence="1 2">
    <name type="scientific">Bradyrhizobium betae</name>
    <dbReference type="NCBI Taxonomy" id="244734"/>
    <lineage>
        <taxon>Bacteria</taxon>
        <taxon>Pseudomonadati</taxon>
        <taxon>Pseudomonadota</taxon>
        <taxon>Alphaproteobacteria</taxon>
        <taxon>Hyphomicrobiales</taxon>
        <taxon>Nitrobacteraceae</taxon>
        <taxon>Bradyrhizobium</taxon>
    </lineage>
</organism>
<dbReference type="OrthoDB" id="8233334at2"/>
<evidence type="ECO:0000313" key="2">
    <source>
        <dbReference type="Proteomes" id="UP000325641"/>
    </source>
</evidence>
<proteinExistence type="predicted"/>
<gene>
    <name evidence="1" type="ORF">F8237_01680</name>
</gene>
<dbReference type="SUPFAM" id="SSF54060">
    <property type="entry name" value="His-Me finger endonucleases"/>
    <property type="match status" value="1"/>
</dbReference>
<name>A0A5P6NZH3_9BRAD</name>
<dbReference type="RefSeq" id="WP_151642104.1">
    <property type="nucleotide sequence ID" value="NZ_CP044543.1"/>
</dbReference>
<accession>A0A5P6NZH3</accession>
<evidence type="ECO:0000313" key="1">
    <source>
        <dbReference type="EMBL" id="QFI71194.1"/>
    </source>
</evidence>
<dbReference type="InterPro" id="IPR044925">
    <property type="entry name" value="His-Me_finger_sf"/>
</dbReference>
<dbReference type="KEGG" id="bbet:F8237_01680"/>
<dbReference type="Proteomes" id="UP000325641">
    <property type="component" value="Chromosome"/>
</dbReference>
<sequence>MRLCALKSGQRHFAPYRTITVGARTQYVVKVSPEDYDFLMQWKWTYAVSHQGGGLVYARRSIRSGDENVTILMHRVIITERMGEERPSLKHFVDHDNGDSLDNRRINDRSRAQLAWLTAKENMAKRVGHICRPVIKPAFSPLSDIPF</sequence>
<protein>
    <recommendedName>
        <fullName evidence="3">HNH nuclease domain-containing protein</fullName>
    </recommendedName>
</protein>
<dbReference type="Gene3D" id="3.90.75.20">
    <property type="match status" value="1"/>
</dbReference>